<evidence type="ECO:0000313" key="2">
    <source>
        <dbReference type="Proteomes" id="UP000013569"/>
    </source>
</evidence>
<dbReference type="InterPro" id="IPR002591">
    <property type="entry name" value="Phosphodiest/P_Trfase"/>
</dbReference>
<dbReference type="InterPro" id="IPR017850">
    <property type="entry name" value="Alkaline_phosphatase_core_sf"/>
</dbReference>
<dbReference type="Pfam" id="PF01663">
    <property type="entry name" value="Phosphodiest"/>
    <property type="match status" value="1"/>
</dbReference>
<accession>R7Y437</accession>
<evidence type="ECO:0000313" key="1">
    <source>
        <dbReference type="EMBL" id="EON30813.1"/>
    </source>
</evidence>
<dbReference type="Proteomes" id="UP000013569">
    <property type="component" value="Unassembled WGS sequence"/>
</dbReference>
<dbReference type="GO" id="GO:0016787">
    <property type="term" value="F:hydrolase activity"/>
    <property type="evidence" value="ECO:0007669"/>
    <property type="project" value="UniProtKB-ARBA"/>
</dbReference>
<dbReference type="AlphaFoldDB" id="R7Y437"/>
<protein>
    <recommendedName>
        <fullName evidence="3">Alkaline phosphatase family protein</fullName>
    </recommendedName>
</protein>
<dbReference type="Gene3D" id="3.40.720.10">
    <property type="entry name" value="Alkaline Phosphatase, subunit A"/>
    <property type="match status" value="1"/>
</dbReference>
<dbReference type="PANTHER" id="PTHR10151">
    <property type="entry name" value="ECTONUCLEOTIDE PYROPHOSPHATASE/PHOSPHODIESTERASE"/>
    <property type="match status" value="1"/>
</dbReference>
<reference evidence="1 2" key="1">
    <citation type="journal article" date="2013" name="Genome Announc.">
        <title>Draft Genome Sequence of a Benzothiophene-Desulfurizing Bacterium, Gordona terrae Strain C-6.</title>
        <authorList>
            <person name="Wang W."/>
            <person name="Ma T."/>
            <person name="Ren Y."/>
            <person name="Li G."/>
        </authorList>
    </citation>
    <scope>NUCLEOTIDE SEQUENCE [LARGE SCALE GENOMIC DNA]</scope>
    <source>
        <strain evidence="1 2">C-6</strain>
    </source>
</reference>
<organism evidence="1 2">
    <name type="scientific">Gordonia terrae C-6</name>
    <dbReference type="NCBI Taxonomy" id="1316928"/>
    <lineage>
        <taxon>Bacteria</taxon>
        <taxon>Bacillati</taxon>
        <taxon>Actinomycetota</taxon>
        <taxon>Actinomycetes</taxon>
        <taxon>Mycobacteriales</taxon>
        <taxon>Gordoniaceae</taxon>
        <taxon>Gordonia</taxon>
    </lineage>
</organism>
<sequence length="412" mass="43341">MDPLAPLPASETVDPLAADPAPAELAPADWHGFPHTLADVLPAASVALGIAPGGAGPVVPPGDSVVVLLIDGLGATLLDDYADHAPTLRELTSTTLRAGFPATTATSILSLTAGTSCGVHGIIGYSFRPGDECRTRGSRRVLNSLRWTLDNASGPSALMTYPPALVRTERGSLEELAAEGVRVTYVMPGEFRGTGLTMAAFRASGQFVPAVTPDGIREAVLTTLRRRSRHRRFVYAYYSELDLAGHIHGPGSAEWLAKLHIVERLVADLASELNDGTTLLVTGDHGMITADRAIDIDTSPVLLDGVDAVAGEARVRHVYATPGSADDVLSGWSSYLGDAAHVVPREQTIDEEWFGPIVSDAVAQRIGDVVAVARGNTTLTRSTRETMESMMLGHHGAWTAAEQLVPLVVASG</sequence>
<dbReference type="SUPFAM" id="SSF53649">
    <property type="entry name" value="Alkaline phosphatase-like"/>
    <property type="match status" value="1"/>
</dbReference>
<comment type="caution">
    <text evidence="1">The sequence shown here is derived from an EMBL/GenBank/DDBJ whole genome shotgun (WGS) entry which is preliminary data.</text>
</comment>
<name>R7Y437_9ACTN</name>
<dbReference type="PATRIC" id="fig|1316928.3.peg.4206"/>
<evidence type="ECO:0008006" key="3">
    <source>
        <dbReference type="Google" id="ProtNLM"/>
    </source>
</evidence>
<dbReference type="PANTHER" id="PTHR10151:SF120">
    <property type="entry name" value="BIS(5'-ADENOSYL)-TRIPHOSPHATASE"/>
    <property type="match status" value="1"/>
</dbReference>
<gene>
    <name evidence="1" type="ORF">GTC6_20805</name>
</gene>
<proteinExistence type="predicted"/>
<dbReference type="EMBL" id="AQPW01000039">
    <property type="protein sequence ID" value="EON30813.1"/>
    <property type="molecule type" value="Genomic_DNA"/>
</dbReference>